<feature type="domain" description="Outer membrane protein beta-barrel" evidence="2">
    <location>
        <begin position="31"/>
        <end position="153"/>
    </location>
</feature>
<proteinExistence type="predicted"/>
<keyword evidence="4" id="KW-1185">Reference proteome</keyword>
<feature type="chain" id="PRO_5004060383" description="Outer membrane protein beta-barrel domain-containing protein" evidence="1">
    <location>
        <begin position="21"/>
        <end position="187"/>
    </location>
</feature>
<evidence type="ECO:0000256" key="1">
    <source>
        <dbReference type="SAM" id="SignalP"/>
    </source>
</evidence>
<name>M4VNJ4_9BACT</name>
<dbReference type="OrthoDB" id="5293843at2"/>
<dbReference type="eggNOG" id="ENOG5031V4P">
    <property type="taxonomic scope" value="Bacteria"/>
</dbReference>
<accession>M4VNJ4</accession>
<dbReference type="KEGG" id="bex:A11Q_454"/>
<sequence length="187" mass="20382">MNLSRLILSLMFLAPLSAFAQKGFSYSMPAVEVGFKWSSANQTGAESNKQSLAMQLGGSGVLNLSDSFGIRSGLFYSERAFKSEFIAGITGEGKITYFEVPLHLMFKFEDYAGVYLGPSAAIKLGDEYKPGSLRDVKDFVVPLTFGAQFKFHPMMGVNVFFETVTGELARGVENSRAVGVNLMIVLD</sequence>
<dbReference type="InterPro" id="IPR025665">
    <property type="entry name" value="Beta-barrel_OMP_2"/>
</dbReference>
<dbReference type="STRING" id="1184267.A11Q_454"/>
<dbReference type="Pfam" id="PF13568">
    <property type="entry name" value="OMP_b-brl_2"/>
    <property type="match status" value="1"/>
</dbReference>
<keyword evidence="1" id="KW-0732">Signal</keyword>
<evidence type="ECO:0000313" key="4">
    <source>
        <dbReference type="Proteomes" id="UP000012040"/>
    </source>
</evidence>
<dbReference type="RefSeq" id="WP_015469164.1">
    <property type="nucleotide sequence ID" value="NC_020813.1"/>
</dbReference>
<dbReference type="PATRIC" id="fig|1184267.3.peg.461"/>
<evidence type="ECO:0000259" key="2">
    <source>
        <dbReference type="Pfam" id="PF13568"/>
    </source>
</evidence>
<feature type="signal peptide" evidence="1">
    <location>
        <begin position="1"/>
        <end position="20"/>
    </location>
</feature>
<gene>
    <name evidence="3" type="ORF">A11Q_454</name>
</gene>
<dbReference type="EMBL" id="CP003537">
    <property type="protein sequence ID" value="AGH94674.1"/>
    <property type="molecule type" value="Genomic_DNA"/>
</dbReference>
<dbReference type="Proteomes" id="UP000012040">
    <property type="component" value="Chromosome"/>
</dbReference>
<reference evidence="3 4" key="1">
    <citation type="journal article" date="2013" name="ISME J.">
        <title>By their genes ye shall know them: genomic signatures of predatory bacteria.</title>
        <authorList>
            <person name="Pasternak Z."/>
            <person name="Pietrokovski S."/>
            <person name="Rotem O."/>
            <person name="Gophna U."/>
            <person name="Lurie-Weinberger M.N."/>
            <person name="Jurkevitch E."/>
        </authorList>
    </citation>
    <scope>NUCLEOTIDE SEQUENCE [LARGE SCALE GENOMIC DNA]</scope>
    <source>
        <strain evidence="3 4">JSS</strain>
    </source>
</reference>
<dbReference type="HOGENOM" id="CLU_1406320_0_0_7"/>
<evidence type="ECO:0000313" key="3">
    <source>
        <dbReference type="EMBL" id="AGH94674.1"/>
    </source>
</evidence>
<protein>
    <recommendedName>
        <fullName evidence="2">Outer membrane protein beta-barrel domain-containing protein</fullName>
    </recommendedName>
</protein>
<organism evidence="3 4">
    <name type="scientific">Pseudobdellovibrio exovorus JSS</name>
    <dbReference type="NCBI Taxonomy" id="1184267"/>
    <lineage>
        <taxon>Bacteria</taxon>
        <taxon>Pseudomonadati</taxon>
        <taxon>Bdellovibrionota</taxon>
        <taxon>Bdellovibrionia</taxon>
        <taxon>Bdellovibrionales</taxon>
        <taxon>Pseudobdellovibrionaceae</taxon>
        <taxon>Pseudobdellovibrio</taxon>
    </lineage>
</organism>
<dbReference type="AlphaFoldDB" id="M4VNJ4"/>